<keyword evidence="3 6" id="KW-0732">Signal</keyword>
<evidence type="ECO:0000313" key="9">
    <source>
        <dbReference type="EMBL" id="WEK18902.1"/>
    </source>
</evidence>
<dbReference type="InterPro" id="IPR011990">
    <property type="entry name" value="TPR-like_helical_dom_sf"/>
</dbReference>
<evidence type="ECO:0000256" key="4">
    <source>
        <dbReference type="ARBA" id="ARBA00023136"/>
    </source>
</evidence>
<dbReference type="GO" id="GO:0009279">
    <property type="term" value="C:cell outer membrane"/>
    <property type="evidence" value="ECO:0007669"/>
    <property type="project" value="UniProtKB-SubCell"/>
</dbReference>
<comment type="similarity">
    <text evidence="2">Belongs to the SusD family.</text>
</comment>
<gene>
    <name evidence="9" type="ORF">P0Y49_19195</name>
</gene>
<reference evidence="9" key="1">
    <citation type="submission" date="2023-03" db="EMBL/GenBank/DDBJ databases">
        <title>Andean soil-derived lignocellulolytic bacterial consortium as a source of novel taxa and putative plastic-active enzymes.</title>
        <authorList>
            <person name="Diaz-Garcia L."/>
            <person name="Chuvochina M."/>
            <person name="Feuerriegel G."/>
            <person name="Bunk B."/>
            <person name="Sproer C."/>
            <person name="Streit W.R."/>
            <person name="Rodriguez L.M."/>
            <person name="Overmann J."/>
            <person name="Jimenez D.J."/>
        </authorList>
    </citation>
    <scope>NUCLEOTIDE SEQUENCE</scope>
    <source>
        <strain evidence="9">MAG 3858</strain>
    </source>
</reference>
<evidence type="ECO:0000256" key="5">
    <source>
        <dbReference type="ARBA" id="ARBA00023237"/>
    </source>
</evidence>
<evidence type="ECO:0000256" key="3">
    <source>
        <dbReference type="ARBA" id="ARBA00022729"/>
    </source>
</evidence>
<proteinExistence type="inferred from homology"/>
<evidence type="ECO:0000259" key="7">
    <source>
        <dbReference type="Pfam" id="PF07980"/>
    </source>
</evidence>
<organism evidence="9 10">
    <name type="scientific">Candidatus Pedobacter colombiensis</name>
    <dbReference type="NCBI Taxonomy" id="3121371"/>
    <lineage>
        <taxon>Bacteria</taxon>
        <taxon>Pseudomonadati</taxon>
        <taxon>Bacteroidota</taxon>
        <taxon>Sphingobacteriia</taxon>
        <taxon>Sphingobacteriales</taxon>
        <taxon>Sphingobacteriaceae</taxon>
        <taxon>Pedobacter</taxon>
    </lineage>
</organism>
<sequence>MKKIFITAASLCVLLTLGSCRKFLTEVSPTTIKVTNYYTKVGDINSTLAGLYGSFQVEMLGDGTNKYGGKYHYWGEIRSDNFEDSGYRSSISTQMAFNTLTSGNTVSNWEGLYRTIAIANNCIKYFPVVPNYDKNATQAIVNAGLAQAYAMRAMCYFYIVRLWGDAPLRTEPYGDLSQEPRLPRTSKDEIMNKVIIPDLQTAYDLIPKQQSANIWYINEAAIAAIAADVAMWNAGTKNNAADYVTAIAWFKKVFAAKGQTGVVYGETNANLEPTATWKNLFLNPTTTKESIWSINWNSGFNGCACIPIGKQKSNNPVMVDSLIHATWKLNKLDTRVLKTIDTLRGINHQDKVLKYYNYATQIVVNDDPIPLNIYAVMYRLGDMFLLYAEALNKTGDRVNALKMMNLIHVRAGMPAILATDPSVSTGGVLDETKLEDAILKERQYETFAEGKRWFDLVRTNHVFKVMDPILDRRRTLRYGVPSSSGFAEATRILWPIYKTLLEDNTKLVQNQPYN</sequence>
<dbReference type="Gene3D" id="1.25.40.390">
    <property type="match status" value="1"/>
</dbReference>
<feature type="chain" id="PRO_5042588878" evidence="6">
    <location>
        <begin position="25"/>
        <end position="514"/>
    </location>
</feature>
<dbReference type="Pfam" id="PF07980">
    <property type="entry name" value="SusD_RagB"/>
    <property type="match status" value="1"/>
</dbReference>
<dbReference type="InterPro" id="IPR012944">
    <property type="entry name" value="SusD_RagB_dom"/>
</dbReference>
<feature type="domain" description="SusD-like N-terminal" evidence="8">
    <location>
        <begin position="73"/>
        <end position="227"/>
    </location>
</feature>
<feature type="domain" description="RagB/SusD" evidence="7">
    <location>
        <begin position="374"/>
        <end position="512"/>
    </location>
</feature>
<dbReference type="SUPFAM" id="SSF48452">
    <property type="entry name" value="TPR-like"/>
    <property type="match status" value="1"/>
</dbReference>
<dbReference type="AlphaFoldDB" id="A0AAJ6B5M2"/>
<dbReference type="PROSITE" id="PS51257">
    <property type="entry name" value="PROKAR_LIPOPROTEIN"/>
    <property type="match status" value="1"/>
</dbReference>
<dbReference type="Pfam" id="PF14322">
    <property type="entry name" value="SusD-like_3"/>
    <property type="match status" value="1"/>
</dbReference>
<protein>
    <submittedName>
        <fullName evidence="9">RagB/SusD family nutrient uptake outer membrane protein</fullName>
    </submittedName>
</protein>
<dbReference type="EMBL" id="CP119313">
    <property type="protein sequence ID" value="WEK18902.1"/>
    <property type="molecule type" value="Genomic_DNA"/>
</dbReference>
<evidence type="ECO:0000256" key="1">
    <source>
        <dbReference type="ARBA" id="ARBA00004442"/>
    </source>
</evidence>
<name>A0AAJ6B5M2_9SPHI</name>
<evidence type="ECO:0000259" key="8">
    <source>
        <dbReference type="Pfam" id="PF14322"/>
    </source>
</evidence>
<dbReference type="InterPro" id="IPR033985">
    <property type="entry name" value="SusD-like_N"/>
</dbReference>
<dbReference type="Proteomes" id="UP001214530">
    <property type="component" value="Chromosome"/>
</dbReference>
<feature type="signal peptide" evidence="6">
    <location>
        <begin position="1"/>
        <end position="24"/>
    </location>
</feature>
<accession>A0AAJ6B5M2</accession>
<evidence type="ECO:0000313" key="10">
    <source>
        <dbReference type="Proteomes" id="UP001214530"/>
    </source>
</evidence>
<comment type="subcellular location">
    <subcellularLocation>
        <location evidence="1">Cell outer membrane</location>
    </subcellularLocation>
</comment>
<evidence type="ECO:0000256" key="6">
    <source>
        <dbReference type="SAM" id="SignalP"/>
    </source>
</evidence>
<evidence type="ECO:0000256" key="2">
    <source>
        <dbReference type="ARBA" id="ARBA00006275"/>
    </source>
</evidence>
<keyword evidence="5" id="KW-0998">Cell outer membrane</keyword>
<keyword evidence="4" id="KW-0472">Membrane</keyword>